<feature type="transmembrane region" description="Helical" evidence="1">
    <location>
        <begin position="37"/>
        <end position="57"/>
    </location>
</feature>
<dbReference type="EMBL" id="JPLY01000002">
    <property type="protein sequence ID" value="KFC22620.1"/>
    <property type="molecule type" value="Genomic_DNA"/>
</dbReference>
<reference evidence="2 3" key="1">
    <citation type="submission" date="2014-07" db="EMBL/GenBank/DDBJ databases">
        <title>Epilithonimonas lactis LMG 22401 Genome.</title>
        <authorList>
            <person name="Pipes S.E."/>
            <person name="Stropko S.J."/>
        </authorList>
    </citation>
    <scope>NUCLEOTIDE SEQUENCE [LARGE SCALE GENOMIC DNA]</scope>
    <source>
        <strain evidence="2 3">LMG 24401</strain>
    </source>
</reference>
<proteinExistence type="predicted"/>
<keyword evidence="1" id="KW-0812">Transmembrane</keyword>
<sequence>MIKTINKYRQIIFFLIYFILTFPFISIAYSLDFFNYPSINFILEFGILNFILAHYFLKLNTYLNILFAFITSSVGIAIVYLGWHFKIAPDWDDYGIFTAIFSNILISMLFWEIAFRLKNSYFKD</sequence>
<comment type="caution">
    <text evidence="2">The sequence shown here is derived from an EMBL/GenBank/DDBJ whole genome shotgun (WGS) entry which is preliminary data.</text>
</comment>
<keyword evidence="1" id="KW-0472">Membrane</keyword>
<feature type="transmembrane region" description="Helical" evidence="1">
    <location>
        <begin position="12"/>
        <end position="31"/>
    </location>
</feature>
<evidence type="ECO:0000313" key="3">
    <source>
        <dbReference type="Proteomes" id="UP000028623"/>
    </source>
</evidence>
<evidence type="ECO:0000256" key="1">
    <source>
        <dbReference type="SAM" id="Phobius"/>
    </source>
</evidence>
<feature type="transmembrane region" description="Helical" evidence="1">
    <location>
        <begin position="95"/>
        <end position="115"/>
    </location>
</feature>
<keyword evidence="1" id="KW-1133">Transmembrane helix</keyword>
<protein>
    <submittedName>
        <fullName evidence="2">Uncharacterized protein</fullName>
    </submittedName>
</protein>
<name>A0A085BJH5_9FLAO</name>
<organism evidence="2 3">
    <name type="scientific">Epilithonimonas lactis</name>
    <dbReference type="NCBI Taxonomy" id="421072"/>
    <lineage>
        <taxon>Bacteria</taxon>
        <taxon>Pseudomonadati</taxon>
        <taxon>Bacteroidota</taxon>
        <taxon>Flavobacteriia</taxon>
        <taxon>Flavobacteriales</taxon>
        <taxon>Weeksellaceae</taxon>
        <taxon>Chryseobacterium group</taxon>
        <taxon>Epilithonimonas</taxon>
    </lineage>
</organism>
<dbReference type="AlphaFoldDB" id="A0A085BJH5"/>
<accession>A0A085BJH5</accession>
<feature type="transmembrane region" description="Helical" evidence="1">
    <location>
        <begin position="64"/>
        <end position="83"/>
    </location>
</feature>
<gene>
    <name evidence="2" type="ORF">IO89_06080</name>
</gene>
<dbReference type="Proteomes" id="UP000028623">
    <property type="component" value="Unassembled WGS sequence"/>
</dbReference>
<evidence type="ECO:0000313" key="2">
    <source>
        <dbReference type="EMBL" id="KFC22620.1"/>
    </source>
</evidence>
<keyword evidence="3" id="KW-1185">Reference proteome</keyword>